<evidence type="ECO:0000313" key="1">
    <source>
        <dbReference type="EMBL" id="KAI4313956.1"/>
    </source>
</evidence>
<evidence type="ECO:0000313" key="2">
    <source>
        <dbReference type="Proteomes" id="UP000828941"/>
    </source>
</evidence>
<dbReference type="Proteomes" id="UP000828941">
    <property type="component" value="Chromosome 11"/>
</dbReference>
<organism evidence="1 2">
    <name type="scientific">Bauhinia variegata</name>
    <name type="common">Purple orchid tree</name>
    <name type="synonym">Phanera variegata</name>
    <dbReference type="NCBI Taxonomy" id="167791"/>
    <lineage>
        <taxon>Eukaryota</taxon>
        <taxon>Viridiplantae</taxon>
        <taxon>Streptophyta</taxon>
        <taxon>Embryophyta</taxon>
        <taxon>Tracheophyta</taxon>
        <taxon>Spermatophyta</taxon>
        <taxon>Magnoliopsida</taxon>
        <taxon>eudicotyledons</taxon>
        <taxon>Gunneridae</taxon>
        <taxon>Pentapetalae</taxon>
        <taxon>rosids</taxon>
        <taxon>fabids</taxon>
        <taxon>Fabales</taxon>
        <taxon>Fabaceae</taxon>
        <taxon>Cercidoideae</taxon>
        <taxon>Cercideae</taxon>
        <taxon>Bauhiniinae</taxon>
        <taxon>Bauhinia</taxon>
    </lineage>
</organism>
<sequence>MGSLCFVLLFLCNSQPFVHSRSLPHSSKTTVLDVTASIEKTKRVFSLSPQASLTQQQLSSSASSSLTLQLHSRASVHKPSHSDYKSLTLARLERDSARVRSLTTRLDLAVNGIAQSELHPVQKSKELRFGVEELQGPIISLAPVREVVSTSPESESVNRRVRLTWCSTPAVTSHGYSANHALIVTSKLTPSSSQPPRLRTRRSRARALSANPWTSLNAKTTPASTRSPTVMDPLLMAIS</sequence>
<keyword evidence="2" id="KW-1185">Reference proteome</keyword>
<reference evidence="1 2" key="1">
    <citation type="journal article" date="2022" name="DNA Res.">
        <title>Chromosomal-level genome assembly of the orchid tree Bauhinia variegata (Leguminosae; Cercidoideae) supports the allotetraploid origin hypothesis of Bauhinia.</title>
        <authorList>
            <person name="Zhong Y."/>
            <person name="Chen Y."/>
            <person name="Zheng D."/>
            <person name="Pang J."/>
            <person name="Liu Y."/>
            <person name="Luo S."/>
            <person name="Meng S."/>
            <person name="Qian L."/>
            <person name="Wei D."/>
            <person name="Dai S."/>
            <person name="Zhou R."/>
        </authorList>
    </citation>
    <scope>NUCLEOTIDE SEQUENCE [LARGE SCALE GENOMIC DNA]</scope>
    <source>
        <strain evidence="1">BV-YZ2020</strain>
    </source>
</reference>
<dbReference type="EMBL" id="CM039436">
    <property type="protein sequence ID" value="KAI4313956.1"/>
    <property type="molecule type" value="Genomic_DNA"/>
</dbReference>
<comment type="caution">
    <text evidence="1">The sequence shown here is derived from an EMBL/GenBank/DDBJ whole genome shotgun (WGS) entry which is preliminary data.</text>
</comment>
<name>A0ACB9LRV0_BAUVA</name>
<protein>
    <submittedName>
        <fullName evidence="1">Uncharacterized protein</fullName>
    </submittedName>
</protein>
<gene>
    <name evidence="1" type="ORF">L6164_026899</name>
</gene>
<accession>A0ACB9LRV0</accession>
<proteinExistence type="predicted"/>